<protein>
    <recommendedName>
        <fullName evidence="3">DUF465 domain-containing protein</fullName>
    </recommendedName>
</protein>
<reference evidence="1 2" key="1">
    <citation type="submission" date="2016-10" db="EMBL/GenBank/DDBJ databases">
        <authorList>
            <person name="de Groot N.N."/>
        </authorList>
    </citation>
    <scope>NUCLEOTIDE SEQUENCE [LARGE SCALE GENOMIC DNA]</scope>
    <source>
        <strain evidence="1 2">DSM 27375</strain>
    </source>
</reference>
<dbReference type="EMBL" id="FNBL01000001">
    <property type="protein sequence ID" value="SDE91269.1"/>
    <property type="molecule type" value="Genomic_DNA"/>
</dbReference>
<dbReference type="RefSeq" id="WP_074641052.1">
    <property type="nucleotide sequence ID" value="NZ_FNBL01000001.1"/>
</dbReference>
<evidence type="ECO:0000313" key="2">
    <source>
        <dbReference type="Proteomes" id="UP000182284"/>
    </source>
</evidence>
<dbReference type="Pfam" id="PF04325">
    <property type="entry name" value="DUF465"/>
    <property type="match status" value="1"/>
</dbReference>
<dbReference type="Gene3D" id="6.10.280.50">
    <property type="match status" value="1"/>
</dbReference>
<dbReference type="InterPro" id="IPR038444">
    <property type="entry name" value="DUF465_sf"/>
</dbReference>
<accession>A0A1G7GTH5</accession>
<sequence>MSNTPHQLITDFPDLADKISTLKLEDAHFSRLMDDYNELNDQVHLAESNINPMEDLALTELRKKRMALKDELYGILTAPT</sequence>
<dbReference type="Proteomes" id="UP000182284">
    <property type="component" value="Unassembled WGS sequence"/>
</dbReference>
<organism evidence="1 2">
    <name type="scientific">Celeribacter baekdonensis</name>
    <dbReference type="NCBI Taxonomy" id="875171"/>
    <lineage>
        <taxon>Bacteria</taxon>
        <taxon>Pseudomonadati</taxon>
        <taxon>Pseudomonadota</taxon>
        <taxon>Alphaproteobacteria</taxon>
        <taxon>Rhodobacterales</taxon>
        <taxon>Roseobacteraceae</taxon>
        <taxon>Celeribacter</taxon>
    </lineage>
</organism>
<dbReference type="InterPro" id="IPR007420">
    <property type="entry name" value="DUF465"/>
</dbReference>
<dbReference type="AlphaFoldDB" id="A0A1G7GTH5"/>
<gene>
    <name evidence="1" type="ORF">SAMN04488117_101702</name>
</gene>
<evidence type="ECO:0000313" key="1">
    <source>
        <dbReference type="EMBL" id="SDE91269.1"/>
    </source>
</evidence>
<evidence type="ECO:0008006" key="3">
    <source>
        <dbReference type="Google" id="ProtNLM"/>
    </source>
</evidence>
<dbReference type="OrthoDB" id="1263265at2"/>
<proteinExistence type="predicted"/>
<name>A0A1G7GTH5_9RHOB</name>